<dbReference type="AlphaFoldDB" id="A0A061GTD3"/>
<name>A0A061GTD3_THECC</name>
<dbReference type="eggNOG" id="KOG0017">
    <property type="taxonomic scope" value="Eukaryota"/>
</dbReference>
<evidence type="ECO:0000313" key="1">
    <source>
        <dbReference type="EMBL" id="EOY32437.1"/>
    </source>
</evidence>
<gene>
    <name evidence="1" type="ORF">TCM_040357</name>
</gene>
<dbReference type="InParanoid" id="A0A061GTD3"/>
<proteinExistence type="predicted"/>
<keyword evidence="2" id="KW-1185">Reference proteome</keyword>
<dbReference type="EMBL" id="CM001887">
    <property type="protein sequence ID" value="EOY32437.1"/>
    <property type="molecule type" value="Genomic_DNA"/>
</dbReference>
<dbReference type="PANTHER" id="PTHR11439:SF467">
    <property type="entry name" value="INTEGRASE CATALYTIC DOMAIN-CONTAINING PROTEIN"/>
    <property type="match status" value="1"/>
</dbReference>
<dbReference type="STRING" id="3641.A0A061GTD3"/>
<accession>A0A061GTD3</accession>
<evidence type="ECO:0008006" key="3">
    <source>
        <dbReference type="Google" id="ProtNLM"/>
    </source>
</evidence>
<dbReference type="HOGENOM" id="CLU_1071234_0_0_1"/>
<sequence length="260" mass="30064">MVVADVILVMTKVTEHKLNGSNYLDWSKTNRVYLRSIDKIDHIINDPPIDNTRQTWMREDTRLFLQIRNSINSEAVQEFGVKKSTCDHSVLYKQSEASIILLLVYVDIVITRNDTVDGKLFEDLEKYRSLVGKLNYLQVTHPDVAYSVSVIGQVPRVIGDLLQDIVFLLEKIWSHGKARIWMYQLLSEIGLKSSLPAKLWRDNQVALHIASNLVFHERTKHIEIDCHFVCEKIQQEFIPTRYVKTKDQLGDIFTKALQGP</sequence>
<evidence type="ECO:0000313" key="2">
    <source>
        <dbReference type="Proteomes" id="UP000026915"/>
    </source>
</evidence>
<dbReference type="CDD" id="cd09272">
    <property type="entry name" value="RNase_HI_RT_Ty1"/>
    <property type="match status" value="1"/>
</dbReference>
<reference evidence="1 2" key="1">
    <citation type="journal article" date="2013" name="Genome Biol.">
        <title>The genome sequence of the most widely cultivated cacao type and its use to identify candidate genes regulating pod color.</title>
        <authorList>
            <person name="Motamayor J.C."/>
            <person name="Mockaitis K."/>
            <person name="Schmutz J."/>
            <person name="Haiminen N."/>
            <person name="Iii D.L."/>
            <person name="Cornejo O."/>
            <person name="Findley S.D."/>
            <person name="Zheng P."/>
            <person name="Utro F."/>
            <person name="Royaert S."/>
            <person name="Saski C."/>
            <person name="Jenkins J."/>
            <person name="Podicheti R."/>
            <person name="Zhao M."/>
            <person name="Scheffler B.E."/>
            <person name="Stack J.C."/>
            <person name="Feltus F.A."/>
            <person name="Mustiga G.M."/>
            <person name="Amores F."/>
            <person name="Phillips W."/>
            <person name="Marelli J.P."/>
            <person name="May G.D."/>
            <person name="Shapiro H."/>
            <person name="Ma J."/>
            <person name="Bustamante C.D."/>
            <person name="Schnell R.J."/>
            <person name="Main D."/>
            <person name="Gilbert D."/>
            <person name="Parida L."/>
            <person name="Kuhn D.N."/>
        </authorList>
    </citation>
    <scope>NUCLEOTIDE SEQUENCE [LARGE SCALE GENOMIC DNA]</scope>
    <source>
        <strain evidence="2">cv. Matina 1-6</strain>
    </source>
</reference>
<dbReference type="Gramene" id="EOY32437">
    <property type="protein sequence ID" value="EOY32437"/>
    <property type="gene ID" value="TCM_040357"/>
</dbReference>
<protein>
    <recommendedName>
        <fullName evidence="3">Cysteine-rich RLK (RECEPTOR-like protein kinase) 8</fullName>
    </recommendedName>
</protein>
<dbReference type="Proteomes" id="UP000026915">
    <property type="component" value="Chromosome 9"/>
</dbReference>
<dbReference type="PANTHER" id="PTHR11439">
    <property type="entry name" value="GAG-POL-RELATED RETROTRANSPOSON"/>
    <property type="match status" value="1"/>
</dbReference>
<organism evidence="1 2">
    <name type="scientific">Theobroma cacao</name>
    <name type="common">Cacao</name>
    <name type="synonym">Cocoa</name>
    <dbReference type="NCBI Taxonomy" id="3641"/>
    <lineage>
        <taxon>Eukaryota</taxon>
        <taxon>Viridiplantae</taxon>
        <taxon>Streptophyta</taxon>
        <taxon>Embryophyta</taxon>
        <taxon>Tracheophyta</taxon>
        <taxon>Spermatophyta</taxon>
        <taxon>Magnoliopsida</taxon>
        <taxon>eudicotyledons</taxon>
        <taxon>Gunneridae</taxon>
        <taxon>Pentapetalae</taxon>
        <taxon>rosids</taxon>
        <taxon>malvids</taxon>
        <taxon>Malvales</taxon>
        <taxon>Malvaceae</taxon>
        <taxon>Byttnerioideae</taxon>
        <taxon>Theobroma</taxon>
    </lineage>
</organism>